<gene>
    <name evidence="3" type="ORF">CkaCkLH20_05752</name>
</gene>
<name>A0A9P6IAC9_9PEZI</name>
<keyword evidence="1" id="KW-0732">Signal</keyword>
<evidence type="ECO:0000313" key="4">
    <source>
        <dbReference type="Proteomes" id="UP000781932"/>
    </source>
</evidence>
<dbReference type="Gene3D" id="2.30.60.10">
    <property type="entry name" value="Cyanovirin-N"/>
    <property type="match status" value="1"/>
</dbReference>
<dbReference type="Proteomes" id="UP000781932">
    <property type="component" value="Unassembled WGS sequence"/>
</dbReference>
<proteinExistence type="predicted"/>
<sequence>MKPTSTTATFVISLLYTLVAARKCPLESDCIQNLCTDFTYDSGRPDKLSDVKPIVLTARCKNDAGSDVITSLDLRKCIGNFDGLLAWADEECKVTRDDDSEDKPLLLECGNCPKKNSFWRGSGWSWLDISYGIWVKNGVIGCYGHEGTKAETLKALQI</sequence>
<evidence type="ECO:0000256" key="1">
    <source>
        <dbReference type="SAM" id="SignalP"/>
    </source>
</evidence>
<reference evidence="3" key="1">
    <citation type="submission" date="2020-03" db="EMBL/GenBank/DDBJ databases">
        <authorList>
            <person name="He L."/>
        </authorList>
    </citation>
    <scope>NUCLEOTIDE SEQUENCE</scope>
    <source>
        <strain evidence="3">CkLH20</strain>
    </source>
</reference>
<protein>
    <submittedName>
        <fullName evidence="3">Cvnh domain-containing protein</fullName>
    </submittedName>
</protein>
<organism evidence="3 4">
    <name type="scientific">Colletotrichum karsti</name>
    <dbReference type="NCBI Taxonomy" id="1095194"/>
    <lineage>
        <taxon>Eukaryota</taxon>
        <taxon>Fungi</taxon>
        <taxon>Dikarya</taxon>
        <taxon>Ascomycota</taxon>
        <taxon>Pezizomycotina</taxon>
        <taxon>Sordariomycetes</taxon>
        <taxon>Hypocreomycetidae</taxon>
        <taxon>Glomerellales</taxon>
        <taxon>Glomerellaceae</taxon>
        <taxon>Colletotrichum</taxon>
        <taxon>Colletotrichum boninense species complex</taxon>
    </lineage>
</organism>
<feature type="chain" id="PRO_5040480599" evidence="1">
    <location>
        <begin position="22"/>
        <end position="158"/>
    </location>
</feature>
<dbReference type="EMBL" id="JAATWM020000016">
    <property type="protein sequence ID" value="KAF9876906.1"/>
    <property type="molecule type" value="Genomic_DNA"/>
</dbReference>
<dbReference type="InterPro" id="IPR011058">
    <property type="entry name" value="Cyanovirin-N"/>
</dbReference>
<dbReference type="OrthoDB" id="2947935at2759"/>
<dbReference type="Pfam" id="PF08881">
    <property type="entry name" value="CVNH"/>
    <property type="match status" value="1"/>
</dbReference>
<dbReference type="InterPro" id="IPR036673">
    <property type="entry name" value="Cyanovirin-N_sf"/>
</dbReference>
<keyword evidence="4" id="KW-1185">Reference proteome</keyword>
<dbReference type="AlphaFoldDB" id="A0A9P6IAC9"/>
<comment type="caution">
    <text evidence="3">The sequence shown here is derived from an EMBL/GenBank/DDBJ whole genome shotgun (WGS) entry which is preliminary data.</text>
</comment>
<reference evidence="3" key="2">
    <citation type="submission" date="2020-11" db="EMBL/GenBank/DDBJ databases">
        <title>Whole genome sequencing of Colletotrichum sp.</title>
        <authorList>
            <person name="Li H."/>
        </authorList>
    </citation>
    <scope>NUCLEOTIDE SEQUENCE</scope>
    <source>
        <strain evidence="3">CkLH20</strain>
    </source>
</reference>
<dbReference type="GeneID" id="62161544"/>
<dbReference type="SUPFAM" id="SSF51322">
    <property type="entry name" value="Cyanovirin-N"/>
    <property type="match status" value="1"/>
</dbReference>
<accession>A0A9P6IAC9</accession>
<evidence type="ECO:0000313" key="3">
    <source>
        <dbReference type="EMBL" id="KAF9876906.1"/>
    </source>
</evidence>
<feature type="domain" description="Cyanovirin-N" evidence="2">
    <location>
        <begin position="52"/>
        <end position="110"/>
    </location>
</feature>
<dbReference type="RefSeq" id="XP_038746367.1">
    <property type="nucleotide sequence ID" value="XM_038888470.1"/>
</dbReference>
<feature type="signal peptide" evidence="1">
    <location>
        <begin position="1"/>
        <end position="21"/>
    </location>
</feature>
<evidence type="ECO:0000259" key="2">
    <source>
        <dbReference type="Pfam" id="PF08881"/>
    </source>
</evidence>